<keyword evidence="2" id="KW-0808">Transferase</keyword>
<feature type="domain" description="Methyltransferase" evidence="1">
    <location>
        <begin position="45"/>
        <end position="136"/>
    </location>
</feature>
<sequence>MTYNPEQYWHERGINYVAPGEMDEAPEVDNLKNLILEHNLLEVPILEVGSGYGRIYKEIHKMLFVTKPLDFTMCDFVQSMRYKCLREIDILPDKWDGKELPYNNGAFGLVISFSVLLHVPPDNIEQILKEHARVTNKYIFIATYAGGLEKLAPHCFEHDYLGMFDKLGLKTISYKTFQKGLRANWLIIK</sequence>
<dbReference type="EMBL" id="MT142313">
    <property type="protein sequence ID" value="QJA77970.1"/>
    <property type="molecule type" value="Genomic_DNA"/>
</dbReference>
<dbReference type="Gene3D" id="3.40.50.150">
    <property type="entry name" value="Vaccinia Virus protein VP39"/>
    <property type="match status" value="1"/>
</dbReference>
<evidence type="ECO:0000313" key="2">
    <source>
        <dbReference type="EMBL" id="QJA62290.1"/>
    </source>
</evidence>
<name>A0A6M3IXQ1_9ZZZZ</name>
<keyword evidence="2" id="KW-0489">Methyltransferase</keyword>
<dbReference type="SUPFAM" id="SSF53335">
    <property type="entry name" value="S-adenosyl-L-methionine-dependent methyltransferases"/>
    <property type="match status" value="1"/>
</dbReference>
<gene>
    <name evidence="3" type="ORF">MM415A01172_0005</name>
    <name evidence="2" type="ORF">MM415B00797_0005</name>
</gene>
<dbReference type="GO" id="GO:0032259">
    <property type="term" value="P:methylation"/>
    <property type="evidence" value="ECO:0007669"/>
    <property type="project" value="UniProtKB-KW"/>
</dbReference>
<dbReference type="EMBL" id="MT141467">
    <property type="protein sequence ID" value="QJA62290.1"/>
    <property type="molecule type" value="Genomic_DNA"/>
</dbReference>
<reference evidence="2" key="1">
    <citation type="submission" date="2020-03" db="EMBL/GenBank/DDBJ databases">
        <title>The deep terrestrial virosphere.</title>
        <authorList>
            <person name="Holmfeldt K."/>
            <person name="Nilsson E."/>
            <person name="Simone D."/>
            <person name="Lopez-Fernandez M."/>
            <person name="Wu X."/>
            <person name="de Brujin I."/>
            <person name="Lundin D."/>
            <person name="Andersson A."/>
            <person name="Bertilsson S."/>
            <person name="Dopson M."/>
        </authorList>
    </citation>
    <scope>NUCLEOTIDE SEQUENCE</scope>
    <source>
        <strain evidence="3">MM415A01172</strain>
        <strain evidence="2">MM415B00797</strain>
    </source>
</reference>
<protein>
    <submittedName>
        <fullName evidence="2">Putative methyltransferase</fullName>
    </submittedName>
</protein>
<dbReference type="InterPro" id="IPR041698">
    <property type="entry name" value="Methyltransf_25"/>
</dbReference>
<evidence type="ECO:0000259" key="1">
    <source>
        <dbReference type="Pfam" id="PF13649"/>
    </source>
</evidence>
<proteinExistence type="predicted"/>
<organism evidence="2">
    <name type="scientific">viral metagenome</name>
    <dbReference type="NCBI Taxonomy" id="1070528"/>
    <lineage>
        <taxon>unclassified sequences</taxon>
        <taxon>metagenomes</taxon>
        <taxon>organismal metagenomes</taxon>
    </lineage>
</organism>
<dbReference type="InterPro" id="IPR029063">
    <property type="entry name" value="SAM-dependent_MTases_sf"/>
</dbReference>
<dbReference type="GO" id="GO:0008168">
    <property type="term" value="F:methyltransferase activity"/>
    <property type="evidence" value="ECO:0007669"/>
    <property type="project" value="UniProtKB-KW"/>
</dbReference>
<dbReference type="Pfam" id="PF13649">
    <property type="entry name" value="Methyltransf_25"/>
    <property type="match status" value="1"/>
</dbReference>
<evidence type="ECO:0000313" key="3">
    <source>
        <dbReference type="EMBL" id="QJA77970.1"/>
    </source>
</evidence>
<dbReference type="AlphaFoldDB" id="A0A6M3IXQ1"/>
<accession>A0A6M3IXQ1</accession>